<feature type="transmembrane region" description="Helical" evidence="6">
    <location>
        <begin position="65"/>
        <end position="83"/>
    </location>
</feature>
<evidence type="ECO:0000313" key="7">
    <source>
        <dbReference type="EMBL" id="AQQ09557.1"/>
    </source>
</evidence>
<feature type="transmembrane region" description="Helical" evidence="6">
    <location>
        <begin position="95"/>
        <end position="118"/>
    </location>
</feature>
<dbReference type="STRING" id="1940790.L21SP3_01363"/>
<dbReference type="AlphaFoldDB" id="A0A1Q2HQ32"/>
<sequence>MNSQTIEIGIWKLIFMYALLIPSLAIIIRYKLGLTKRAVIAIFRMTGQLLLVGIFLKYIFLFNNFLLNTAWLMVMLVAANLSVTSNAGLRKKYFFLPVLAGIAISTIIVASFLIILVIRPEPFYDARYFIPLTGMILGNSMRGNVLVLERFYTKMEESRKLYSSYLLMGATRSEAMRPFMTEALRASLIPTLTVIATVGIVSLPGVMTGQILGGSMPMTAIKYQIAIMIAIFITMTFTGYLNLKLTTLTTFDKFDNLKPDVLKEPEK</sequence>
<organism evidence="7 8">
    <name type="scientific">Sedimentisphaera cyanobacteriorum</name>
    <dbReference type="NCBI Taxonomy" id="1940790"/>
    <lineage>
        <taxon>Bacteria</taxon>
        <taxon>Pseudomonadati</taxon>
        <taxon>Planctomycetota</taxon>
        <taxon>Phycisphaerae</taxon>
        <taxon>Sedimentisphaerales</taxon>
        <taxon>Sedimentisphaeraceae</taxon>
        <taxon>Sedimentisphaera</taxon>
    </lineage>
</organism>
<evidence type="ECO:0000256" key="3">
    <source>
        <dbReference type="ARBA" id="ARBA00022692"/>
    </source>
</evidence>
<evidence type="ECO:0000256" key="4">
    <source>
        <dbReference type="ARBA" id="ARBA00022989"/>
    </source>
</evidence>
<evidence type="ECO:0000256" key="1">
    <source>
        <dbReference type="ARBA" id="ARBA00004141"/>
    </source>
</evidence>
<gene>
    <name evidence="7" type="ORF">L21SP3_01363</name>
</gene>
<name>A0A1Q2HQ32_9BACT</name>
<keyword evidence="3 6" id="KW-0812">Transmembrane</keyword>
<evidence type="ECO:0000256" key="6">
    <source>
        <dbReference type="SAM" id="Phobius"/>
    </source>
</evidence>
<dbReference type="Proteomes" id="UP000188273">
    <property type="component" value="Chromosome"/>
</dbReference>
<dbReference type="OrthoDB" id="9791807at2"/>
<keyword evidence="8" id="KW-1185">Reference proteome</keyword>
<dbReference type="GO" id="GO:0005886">
    <property type="term" value="C:plasma membrane"/>
    <property type="evidence" value="ECO:0007669"/>
    <property type="project" value="TreeGrafter"/>
</dbReference>
<keyword evidence="4 6" id="KW-1133">Transmembrane helix</keyword>
<evidence type="ECO:0000256" key="2">
    <source>
        <dbReference type="ARBA" id="ARBA00005268"/>
    </source>
</evidence>
<dbReference type="InterPro" id="IPR005226">
    <property type="entry name" value="UPF0014_fam"/>
</dbReference>
<evidence type="ECO:0000256" key="5">
    <source>
        <dbReference type="ARBA" id="ARBA00023136"/>
    </source>
</evidence>
<protein>
    <submittedName>
        <fullName evidence="7">ABC-type uncharacterized transport system, permease component</fullName>
    </submittedName>
</protein>
<dbReference type="KEGG" id="pbu:L21SP3_01363"/>
<feature type="transmembrane region" description="Helical" evidence="6">
    <location>
        <begin position="183"/>
        <end position="203"/>
    </location>
</feature>
<feature type="transmembrane region" description="Helical" evidence="6">
    <location>
        <begin position="130"/>
        <end position="152"/>
    </location>
</feature>
<comment type="similarity">
    <text evidence="2">Belongs to the UPF0014 family.</text>
</comment>
<dbReference type="PANTHER" id="PTHR30028:SF0">
    <property type="entry name" value="PROTEIN ALUMINUM SENSITIVE 3"/>
    <property type="match status" value="1"/>
</dbReference>
<keyword evidence="5 6" id="KW-0472">Membrane</keyword>
<evidence type="ECO:0000313" key="8">
    <source>
        <dbReference type="Proteomes" id="UP000188273"/>
    </source>
</evidence>
<comment type="subcellular location">
    <subcellularLocation>
        <location evidence="1">Membrane</location>
        <topology evidence="1">Multi-pass membrane protein</topology>
    </subcellularLocation>
</comment>
<feature type="transmembrane region" description="Helical" evidence="6">
    <location>
        <begin position="6"/>
        <end position="27"/>
    </location>
</feature>
<dbReference type="EMBL" id="CP019633">
    <property type="protein sequence ID" value="AQQ09557.1"/>
    <property type="molecule type" value="Genomic_DNA"/>
</dbReference>
<dbReference type="Pfam" id="PF03649">
    <property type="entry name" value="UPF0014"/>
    <property type="match status" value="1"/>
</dbReference>
<dbReference type="PANTHER" id="PTHR30028">
    <property type="entry name" value="UPF0014 INNER MEMBRANE PROTEIN YBBM-RELATED"/>
    <property type="match status" value="1"/>
</dbReference>
<accession>A0A1Q2HQ32</accession>
<dbReference type="RefSeq" id="WP_077540141.1">
    <property type="nucleotide sequence ID" value="NZ_CP019633.1"/>
</dbReference>
<feature type="transmembrane region" description="Helical" evidence="6">
    <location>
        <begin position="39"/>
        <end position="59"/>
    </location>
</feature>
<proteinExistence type="inferred from homology"/>
<reference evidence="8" key="1">
    <citation type="submission" date="2017-02" db="EMBL/GenBank/DDBJ databases">
        <title>Comparative genomics and description of representatives of a novel lineage of planctomycetes thriving in anoxic sediments.</title>
        <authorList>
            <person name="Spring S."/>
            <person name="Bunk B."/>
            <person name="Sproer C."/>
            <person name="Klenk H.-P."/>
        </authorList>
    </citation>
    <scope>NUCLEOTIDE SEQUENCE [LARGE SCALE GENOMIC DNA]</scope>
    <source>
        <strain evidence="8">L21-RPul-D3</strain>
    </source>
</reference>
<feature type="transmembrane region" description="Helical" evidence="6">
    <location>
        <begin position="223"/>
        <end position="243"/>
    </location>
</feature>